<organism evidence="8 9">
    <name type="scientific">Glaciimonas immobilis</name>
    <dbReference type="NCBI Taxonomy" id="728004"/>
    <lineage>
        <taxon>Bacteria</taxon>
        <taxon>Pseudomonadati</taxon>
        <taxon>Pseudomonadota</taxon>
        <taxon>Betaproteobacteria</taxon>
        <taxon>Burkholderiales</taxon>
        <taxon>Oxalobacteraceae</taxon>
        <taxon>Glaciimonas</taxon>
    </lineage>
</organism>
<dbReference type="Proteomes" id="UP000571084">
    <property type="component" value="Unassembled WGS sequence"/>
</dbReference>
<comment type="subcellular location">
    <subcellularLocation>
        <location evidence="7">Cell inner membrane</location>
        <topology evidence="7">Single-pass type II membrane protein</topology>
    </subcellularLocation>
    <text evidence="7">Localizes to the division septum.</text>
</comment>
<evidence type="ECO:0000256" key="3">
    <source>
        <dbReference type="ARBA" id="ARBA00022692"/>
    </source>
</evidence>
<dbReference type="NCBIfam" id="NF002058">
    <property type="entry name" value="PRK00888.1"/>
    <property type="match status" value="1"/>
</dbReference>
<feature type="topological domain" description="Cytoplasmic" evidence="7">
    <location>
        <begin position="1"/>
        <end position="3"/>
    </location>
</feature>
<reference evidence="8 9" key="1">
    <citation type="submission" date="2020-08" db="EMBL/GenBank/DDBJ databases">
        <title>Genomic Encyclopedia of Type Strains, Phase IV (KMG-IV): sequencing the most valuable type-strain genomes for metagenomic binning, comparative biology and taxonomic classification.</title>
        <authorList>
            <person name="Goeker M."/>
        </authorList>
    </citation>
    <scope>NUCLEOTIDE SEQUENCE [LARGE SCALE GENOMIC DNA]</scope>
    <source>
        <strain evidence="8 9">DSM 23240</strain>
    </source>
</reference>
<accession>A0A840S1C1</accession>
<comment type="subunit">
    <text evidence="7">Part of a complex composed of FtsB, FtsL and FtsQ.</text>
</comment>
<dbReference type="GO" id="GO:0030428">
    <property type="term" value="C:cell septum"/>
    <property type="evidence" value="ECO:0007669"/>
    <property type="project" value="TreeGrafter"/>
</dbReference>
<evidence type="ECO:0000256" key="5">
    <source>
        <dbReference type="ARBA" id="ARBA00023136"/>
    </source>
</evidence>
<evidence type="ECO:0000256" key="4">
    <source>
        <dbReference type="ARBA" id="ARBA00022989"/>
    </source>
</evidence>
<keyword evidence="2 7" id="KW-0132">Cell division</keyword>
<dbReference type="GO" id="GO:0043093">
    <property type="term" value="P:FtsZ-dependent cytokinesis"/>
    <property type="evidence" value="ECO:0007669"/>
    <property type="project" value="UniProtKB-UniRule"/>
</dbReference>
<dbReference type="AlphaFoldDB" id="A0A840S1C1"/>
<feature type="topological domain" description="Periplasmic" evidence="7">
    <location>
        <begin position="22"/>
        <end position="157"/>
    </location>
</feature>
<dbReference type="InterPro" id="IPR007060">
    <property type="entry name" value="FtsL/DivIC"/>
</dbReference>
<evidence type="ECO:0000313" key="8">
    <source>
        <dbReference type="EMBL" id="MBB5202501.1"/>
    </source>
</evidence>
<keyword evidence="4 7" id="KW-1133">Transmembrane helix</keyword>
<dbReference type="PANTHER" id="PTHR37485:SF1">
    <property type="entry name" value="CELL DIVISION PROTEIN FTSB"/>
    <property type="match status" value="1"/>
</dbReference>
<proteinExistence type="inferred from homology"/>
<keyword evidence="1 7" id="KW-1003">Cell membrane</keyword>
<dbReference type="GO" id="GO:0005886">
    <property type="term" value="C:plasma membrane"/>
    <property type="evidence" value="ECO:0007669"/>
    <property type="project" value="UniProtKB-SubCell"/>
</dbReference>
<dbReference type="PANTHER" id="PTHR37485">
    <property type="entry name" value="CELL DIVISION PROTEIN FTSB"/>
    <property type="match status" value="1"/>
</dbReference>
<name>A0A840S1C1_9BURK</name>
<keyword evidence="7" id="KW-0997">Cell inner membrane</keyword>
<evidence type="ECO:0000256" key="2">
    <source>
        <dbReference type="ARBA" id="ARBA00022618"/>
    </source>
</evidence>
<keyword evidence="6 7" id="KW-0131">Cell cycle</keyword>
<comment type="similarity">
    <text evidence="7">Belongs to the FtsB family.</text>
</comment>
<protein>
    <recommendedName>
        <fullName evidence="7">Cell division protein FtsB</fullName>
    </recommendedName>
</protein>
<comment type="function">
    <text evidence="7">Essential cell division protein. May link together the upstream cell division proteins, which are predominantly cytoplasmic, with the downstream cell division proteins, which are predominantly periplasmic.</text>
</comment>
<evidence type="ECO:0000313" key="9">
    <source>
        <dbReference type="Proteomes" id="UP000571084"/>
    </source>
</evidence>
<keyword evidence="9" id="KW-1185">Reference proteome</keyword>
<evidence type="ECO:0000256" key="6">
    <source>
        <dbReference type="ARBA" id="ARBA00023306"/>
    </source>
</evidence>
<dbReference type="InterPro" id="IPR023081">
    <property type="entry name" value="Cell_div_FtsB"/>
</dbReference>
<keyword evidence="3 7" id="KW-0812">Transmembrane</keyword>
<keyword evidence="5 7" id="KW-0472">Membrane</keyword>
<evidence type="ECO:0000256" key="7">
    <source>
        <dbReference type="HAMAP-Rule" id="MF_00599"/>
    </source>
</evidence>
<sequence>MRLIAICLTILLVLIQYPLWLGKGGWLLVADMGQQVVLAHEKIDDLKARNAKLGSEVHDLKEGTGAVEERARTELGMIKQDEIFVQILNPNNTENLSTLREAQQLSDKVGAAIPSNPLIEPKEKSSSVVLKNGKPAKLNIKEARAKPTRTAYPEVRD</sequence>
<evidence type="ECO:0000256" key="1">
    <source>
        <dbReference type="ARBA" id="ARBA00022475"/>
    </source>
</evidence>
<dbReference type="HAMAP" id="MF_00599">
    <property type="entry name" value="FtsB"/>
    <property type="match status" value="1"/>
</dbReference>
<gene>
    <name evidence="7" type="primary">ftsB</name>
    <name evidence="8" type="ORF">HNR39_004368</name>
</gene>
<dbReference type="EMBL" id="JACHHQ010000016">
    <property type="protein sequence ID" value="MBB5202501.1"/>
    <property type="molecule type" value="Genomic_DNA"/>
</dbReference>
<comment type="caution">
    <text evidence="8">The sequence shown here is derived from an EMBL/GenBank/DDBJ whole genome shotgun (WGS) entry which is preliminary data.</text>
</comment>
<dbReference type="GO" id="GO:0032153">
    <property type="term" value="C:cell division site"/>
    <property type="evidence" value="ECO:0007669"/>
    <property type="project" value="UniProtKB-UniRule"/>
</dbReference>
<dbReference type="Pfam" id="PF04977">
    <property type="entry name" value="DivIC"/>
    <property type="match status" value="1"/>
</dbReference>